<dbReference type="CDD" id="cd01335">
    <property type="entry name" value="Radical_SAM"/>
    <property type="match status" value="1"/>
</dbReference>
<evidence type="ECO:0000256" key="1">
    <source>
        <dbReference type="ARBA" id="ARBA00009777"/>
    </source>
</evidence>
<dbReference type="SFLD" id="SFLDG01099">
    <property type="entry name" value="Uncharacterised_Radical_SAM_Su"/>
    <property type="match status" value="1"/>
</dbReference>
<dbReference type="AlphaFoldDB" id="A0A1G9KJV4"/>
<dbReference type="InterPro" id="IPR058240">
    <property type="entry name" value="rSAM_sf"/>
</dbReference>
<dbReference type="OrthoDB" id="9781783at2"/>
<keyword evidence="12" id="KW-1185">Reference proteome</keyword>
<keyword evidence="7 8" id="KW-0411">Iron-sulfur</keyword>
<evidence type="ECO:0000256" key="8">
    <source>
        <dbReference type="PIRSR" id="PIRSR004869-50"/>
    </source>
</evidence>
<feature type="region of interest" description="Disordered" evidence="9">
    <location>
        <begin position="272"/>
        <end position="302"/>
    </location>
</feature>
<keyword evidence="5" id="KW-0560">Oxidoreductase</keyword>
<dbReference type="InterPro" id="IPR016431">
    <property type="entry name" value="Pyrv-formate_lyase-activ_prd"/>
</dbReference>
<dbReference type="SFLD" id="SFLDS00029">
    <property type="entry name" value="Radical_SAM"/>
    <property type="match status" value="1"/>
</dbReference>
<evidence type="ECO:0000256" key="7">
    <source>
        <dbReference type="ARBA" id="ARBA00023014"/>
    </source>
</evidence>
<dbReference type="SUPFAM" id="SSF102114">
    <property type="entry name" value="Radical SAM enzymes"/>
    <property type="match status" value="1"/>
</dbReference>
<dbReference type="InterPro" id="IPR001989">
    <property type="entry name" value="Radical_activat_CS"/>
</dbReference>
<dbReference type="GO" id="GO:0051539">
    <property type="term" value="F:4 iron, 4 sulfur cluster binding"/>
    <property type="evidence" value="ECO:0007669"/>
    <property type="project" value="UniProtKB-KW"/>
</dbReference>
<evidence type="ECO:0000256" key="6">
    <source>
        <dbReference type="ARBA" id="ARBA00023004"/>
    </source>
</evidence>
<comment type="cofactor">
    <cofactor evidence="8">
        <name>[4Fe-4S] cluster</name>
        <dbReference type="ChEBI" id="CHEBI:49883"/>
    </cofactor>
    <text evidence="8">Binds 1 [4Fe-4S] cluster. The cluster is coordinated with 3 cysteines and an exchangeable S-adenosyl-L-methionine.</text>
</comment>
<dbReference type="GO" id="GO:0016829">
    <property type="term" value="F:lyase activity"/>
    <property type="evidence" value="ECO:0007669"/>
    <property type="project" value="UniProtKB-KW"/>
</dbReference>
<feature type="binding site" evidence="8">
    <location>
        <position position="87"/>
    </location>
    <ligand>
        <name>[4Fe-4S] cluster</name>
        <dbReference type="ChEBI" id="CHEBI:49883"/>
        <note>4Fe-4S-S-AdoMet</note>
    </ligand>
</feature>
<dbReference type="STRING" id="321763.SAMN04488692_10532"/>
<feature type="binding site" evidence="8">
    <location>
        <position position="84"/>
    </location>
    <ligand>
        <name>[4Fe-4S] cluster</name>
        <dbReference type="ChEBI" id="CHEBI:49883"/>
        <note>4Fe-4S-S-AdoMet</note>
    </ligand>
</feature>
<dbReference type="Pfam" id="PF04055">
    <property type="entry name" value="Radical_SAM"/>
    <property type="match status" value="1"/>
</dbReference>
<dbReference type="RefSeq" id="WP_089758779.1">
    <property type="nucleotide sequence ID" value="NZ_FNGO01000005.1"/>
</dbReference>
<evidence type="ECO:0000259" key="10">
    <source>
        <dbReference type="Pfam" id="PF04055"/>
    </source>
</evidence>
<dbReference type="PIRSF" id="PIRSF004869">
    <property type="entry name" value="PflX_prd"/>
    <property type="match status" value="1"/>
</dbReference>
<keyword evidence="6 8" id="KW-0408">Iron</keyword>
<dbReference type="GO" id="GO:0016491">
    <property type="term" value="F:oxidoreductase activity"/>
    <property type="evidence" value="ECO:0007669"/>
    <property type="project" value="UniProtKB-KW"/>
</dbReference>
<accession>A0A1G9KJV4</accession>
<dbReference type="PANTHER" id="PTHR43075">
    <property type="entry name" value="FORMATE LYASE ACTIVATING ENZYME, PUTATIVE (AFU_ORTHOLOGUE AFUA_2G15630)-RELATED"/>
    <property type="match status" value="1"/>
</dbReference>
<dbReference type="Gene3D" id="3.20.20.70">
    <property type="entry name" value="Aldolase class I"/>
    <property type="match status" value="1"/>
</dbReference>
<feature type="binding site" evidence="8">
    <location>
        <position position="80"/>
    </location>
    <ligand>
        <name>[4Fe-4S] cluster</name>
        <dbReference type="ChEBI" id="CHEBI:49883"/>
        <note>4Fe-4S-S-AdoMet</note>
    </ligand>
</feature>
<feature type="domain" description="Radical SAM core" evidence="10">
    <location>
        <begin position="75"/>
        <end position="204"/>
    </location>
</feature>
<organism evidence="11 12">
    <name type="scientific">Halarsenatibacter silvermanii</name>
    <dbReference type="NCBI Taxonomy" id="321763"/>
    <lineage>
        <taxon>Bacteria</taxon>
        <taxon>Bacillati</taxon>
        <taxon>Bacillota</taxon>
        <taxon>Clostridia</taxon>
        <taxon>Halanaerobiales</taxon>
        <taxon>Halarsenatibacteraceae</taxon>
        <taxon>Halarsenatibacter</taxon>
    </lineage>
</organism>
<evidence type="ECO:0000256" key="4">
    <source>
        <dbReference type="ARBA" id="ARBA00022723"/>
    </source>
</evidence>
<dbReference type="InterPro" id="IPR040085">
    <property type="entry name" value="MJ0674-like"/>
</dbReference>
<evidence type="ECO:0000313" key="11">
    <source>
        <dbReference type="EMBL" id="SDL49695.1"/>
    </source>
</evidence>
<gene>
    <name evidence="11" type="ORF">SAMN04488692_10532</name>
</gene>
<keyword evidence="11" id="KW-0670">Pyruvate</keyword>
<evidence type="ECO:0000256" key="5">
    <source>
        <dbReference type="ARBA" id="ARBA00023002"/>
    </source>
</evidence>
<evidence type="ECO:0000256" key="9">
    <source>
        <dbReference type="SAM" id="MobiDB-lite"/>
    </source>
</evidence>
<dbReference type="PANTHER" id="PTHR43075:SF1">
    <property type="entry name" value="FORMATE LYASE ACTIVATING ENZYME, PUTATIVE (AFU_ORTHOLOGUE AFUA_2G15630)-RELATED"/>
    <property type="match status" value="1"/>
</dbReference>
<dbReference type="PROSITE" id="PS01087">
    <property type="entry name" value="RADICAL_ACTIVATING"/>
    <property type="match status" value="1"/>
</dbReference>
<dbReference type="InterPro" id="IPR013785">
    <property type="entry name" value="Aldolase_TIM"/>
</dbReference>
<keyword evidence="4 8" id="KW-0479">Metal-binding</keyword>
<protein>
    <submittedName>
        <fullName evidence="11">Putative pyruvate formate lyase activating enzyme</fullName>
    </submittedName>
</protein>
<dbReference type="Proteomes" id="UP000199476">
    <property type="component" value="Unassembled WGS sequence"/>
</dbReference>
<keyword evidence="11" id="KW-0456">Lyase</keyword>
<name>A0A1G9KJV4_9FIRM</name>
<comment type="similarity">
    <text evidence="1">Belongs to the organic radical-activating enzymes family.</text>
</comment>
<keyword evidence="2" id="KW-0004">4Fe-4S</keyword>
<proteinExistence type="inferred from homology"/>
<keyword evidence="3 8" id="KW-0949">S-adenosyl-L-methionine</keyword>
<feature type="compositionally biased region" description="Basic and acidic residues" evidence="9">
    <location>
        <begin position="272"/>
        <end position="292"/>
    </location>
</feature>
<evidence type="ECO:0000313" key="12">
    <source>
        <dbReference type="Proteomes" id="UP000199476"/>
    </source>
</evidence>
<evidence type="ECO:0000256" key="3">
    <source>
        <dbReference type="ARBA" id="ARBA00022691"/>
    </source>
</evidence>
<dbReference type="InterPro" id="IPR007197">
    <property type="entry name" value="rSAM"/>
</dbReference>
<dbReference type="GO" id="GO:0046872">
    <property type="term" value="F:metal ion binding"/>
    <property type="evidence" value="ECO:0007669"/>
    <property type="project" value="UniProtKB-KW"/>
</dbReference>
<sequence length="302" mass="33467">MSLQQAYKSGKLRNKVKKAYREFRNCRLCPQKCSVNRLADEIGSCGIGKFPIVSGAAPHRGEEPPLSGSSGSGTIFFSGCSLNCVYCQNYDISQKLRGNTFTIPELARTMLRLENKGCHNINLVTPSHVIYPILAALYLAAGEGLDLPVVYNSSGYDSLKALELMDGVVDIYMPDFKYGSDEAGKRYSQIEEYYSKASKAIEEMYRQVGKLTVDEKGIATSGLLIRHLVLPEGAAETKNIMEFIAKKLSADNYVNIMRQYYPSYQAGNFPELAKRPDGEDFRRAHRSARDSGIDPGTLPESI</sequence>
<dbReference type="EMBL" id="FNGO01000005">
    <property type="protein sequence ID" value="SDL49695.1"/>
    <property type="molecule type" value="Genomic_DNA"/>
</dbReference>
<reference evidence="11 12" key="1">
    <citation type="submission" date="2016-10" db="EMBL/GenBank/DDBJ databases">
        <authorList>
            <person name="de Groot N.N."/>
        </authorList>
    </citation>
    <scope>NUCLEOTIDE SEQUENCE [LARGE SCALE GENOMIC DNA]</scope>
    <source>
        <strain evidence="11 12">SLAS-1</strain>
    </source>
</reference>
<evidence type="ECO:0000256" key="2">
    <source>
        <dbReference type="ARBA" id="ARBA00022485"/>
    </source>
</evidence>